<feature type="region of interest" description="Disordered" evidence="1">
    <location>
        <begin position="45"/>
        <end position="116"/>
    </location>
</feature>
<evidence type="ECO:0000256" key="1">
    <source>
        <dbReference type="SAM" id="MobiDB-lite"/>
    </source>
</evidence>
<proteinExistence type="predicted"/>
<evidence type="ECO:0000313" key="3">
    <source>
        <dbReference type="Proteomes" id="UP000646548"/>
    </source>
</evidence>
<sequence>MCLNWPETHIPVQLLEPRPFLLIFLKKLTLSSCAQLHKGDIVQHDQGGYQIPSAERRNRPKRTSGEMTFPRQPGKQSIPSRWWNDLGVQIPTSRSGEGKPHNPDKWNAISTVQAGE</sequence>
<dbReference type="AlphaFoldDB" id="A0A834FDA9"/>
<dbReference type="EMBL" id="WKFB01000245">
    <property type="protein sequence ID" value="KAF6730064.1"/>
    <property type="molecule type" value="Genomic_DNA"/>
</dbReference>
<dbReference type="Proteomes" id="UP000646548">
    <property type="component" value="Unassembled WGS sequence"/>
</dbReference>
<name>A0A834FDA9_ORYME</name>
<organism evidence="2 3">
    <name type="scientific">Oryzias melastigma</name>
    <name type="common">Marine medaka</name>
    <dbReference type="NCBI Taxonomy" id="30732"/>
    <lineage>
        <taxon>Eukaryota</taxon>
        <taxon>Metazoa</taxon>
        <taxon>Chordata</taxon>
        <taxon>Craniata</taxon>
        <taxon>Vertebrata</taxon>
        <taxon>Euteleostomi</taxon>
        <taxon>Actinopterygii</taxon>
        <taxon>Neopterygii</taxon>
        <taxon>Teleostei</taxon>
        <taxon>Neoteleostei</taxon>
        <taxon>Acanthomorphata</taxon>
        <taxon>Ovalentaria</taxon>
        <taxon>Atherinomorphae</taxon>
        <taxon>Beloniformes</taxon>
        <taxon>Adrianichthyidae</taxon>
        <taxon>Oryziinae</taxon>
        <taxon>Oryzias</taxon>
    </lineage>
</organism>
<reference evidence="2" key="1">
    <citation type="journal article" name="BMC Genomics">
        <title>Long-read sequencing and de novo genome assembly of marine medaka (Oryzias melastigma).</title>
        <authorList>
            <person name="Liang P."/>
            <person name="Saqib H.S.A."/>
            <person name="Ni X."/>
            <person name="Shen Y."/>
        </authorList>
    </citation>
    <scope>NUCLEOTIDE SEQUENCE</scope>
    <source>
        <strain evidence="2">Bigg-433</strain>
    </source>
</reference>
<evidence type="ECO:0000313" key="2">
    <source>
        <dbReference type="EMBL" id="KAF6730064.1"/>
    </source>
</evidence>
<accession>A0A834FDA9</accession>
<gene>
    <name evidence="2" type="ORF">FQA47_011969</name>
</gene>
<comment type="caution">
    <text evidence="2">The sequence shown here is derived from an EMBL/GenBank/DDBJ whole genome shotgun (WGS) entry which is preliminary data.</text>
</comment>
<protein>
    <submittedName>
        <fullName evidence="2">Uncharacterized protein</fullName>
    </submittedName>
</protein>